<feature type="region of interest" description="Disordered" evidence="1">
    <location>
        <begin position="130"/>
        <end position="153"/>
    </location>
</feature>
<keyword evidence="3" id="KW-1185">Reference proteome</keyword>
<name>A0A4C1THJ8_EUMVA</name>
<protein>
    <submittedName>
        <fullName evidence="2">Uncharacterized protein</fullName>
    </submittedName>
</protein>
<dbReference type="EMBL" id="BGZK01000058">
    <property type="protein sequence ID" value="GBP13604.1"/>
    <property type="molecule type" value="Genomic_DNA"/>
</dbReference>
<feature type="region of interest" description="Disordered" evidence="1">
    <location>
        <begin position="1"/>
        <end position="50"/>
    </location>
</feature>
<dbReference type="AlphaFoldDB" id="A0A4C1THJ8"/>
<comment type="caution">
    <text evidence="2">The sequence shown here is derived from an EMBL/GenBank/DDBJ whole genome shotgun (WGS) entry which is preliminary data.</text>
</comment>
<dbReference type="Proteomes" id="UP000299102">
    <property type="component" value="Unassembled WGS sequence"/>
</dbReference>
<gene>
    <name evidence="2" type="ORF">EVAR_6943_1</name>
</gene>
<evidence type="ECO:0000256" key="1">
    <source>
        <dbReference type="SAM" id="MobiDB-lite"/>
    </source>
</evidence>
<reference evidence="2 3" key="1">
    <citation type="journal article" date="2019" name="Commun. Biol.">
        <title>The bagworm genome reveals a unique fibroin gene that provides high tensile strength.</title>
        <authorList>
            <person name="Kono N."/>
            <person name="Nakamura H."/>
            <person name="Ohtoshi R."/>
            <person name="Tomita M."/>
            <person name="Numata K."/>
            <person name="Arakawa K."/>
        </authorList>
    </citation>
    <scope>NUCLEOTIDE SEQUENCE [LARGE SCALE GENOMIC DNA]</scope>
</reference>
<organism evidence="2 3">
    <name type="scientific">Eumeta variegata</name>
    <name type="common">Bagworm moth</name>
    <name type="synonym">Eumeta japonica</name>
    <dbReference type="NCBI Taxonomy" id="151549"/>
    <lineage>
        <taxon>Eukaryota</taxon>
        <taxon>Metazoa</taxon>
        <taxon>Ecdysozoa</taxon>
        <taxon>Arthropoda</taxon>
        <taxon>Hexapoda</taxon>
        <taxon>Insecta</taxon>
        <taxon>Pterygota</taxon>
        <taxon>Neoptera</taxon>
        <taxon>Endopterygota</taxon>
        <taxon>Lepidoptera</taxon>
        <taxon>Glossata</taxon>
        <taxon>Ditrysia</taxon>
        <taxon>Tineoidea</taxon>
        <taxon>Psychidae</taxon>
        <taxon>Oiketicinae</taxon>
        <taxon>Eumeta</taxon>
    </lineage>
</organism>
<proteinExistence type="predicted"/>
<evidence type="ECO:0000313" key="2">
    <source>
        <dbReference type="EMBL" id="GBP13604.1"/>
    </source>
</evidence>
<accession>A0A4C1THJ8</accession>
<evidence type="ECO:0000313" key="3">
    <source>
        <dbReference type="Proteomes" id="UP000299102"/>
    </source>
</evidence>
<sequence length="179" mass="19505">MHRHGPTRCGQPTLRVGGHVPSLETTTRAIHPRPGRDQSHGQTSVNVRVSGRRRAPPVALGHTPAGPCAVHLEHTCPPHTSSVPLRTCASRNYIHNSIHPCGLTREDREDPPSPLVALTSPHKAFRNLRISPNHPRKQSSPYPGPHWTPAGARQPKGVRVCNTANVHLCRVEGFSIVSL</sequence>